<dbReference type="AlphaFoldDB" id="D5WMA9"/>
<dbReference type="EMBL" id="CP002015">
    <property type="protein sequence ID" value="ADG20355.1"/>
    <property type="molecule type" value="Genomic_DNA"/>
</dbReference>
<dbReference type="HOGENOM" id="CLU_2272166_0_0_4"/>
<accession>D5WMA9</accession>
<dbReference type="STRING" id="640511.BC1002_6513"/>
<dbReference type="KEGG" id="bge:BC1002_6513"/>
<gene>
    <name evidence="1" type="ordered locus">BC1002_6513</name>
</gene>
<protein>
    <submittedName>
        <fullName evidence="1">Uncharacterized protein</fullName>
    </submittedName>
</protein>
<sequence>MSEIRKTIIDRRASAHFSVPQRILKLVEPRADFELVLEKIPVHRLAVQPRNYGSGRKAAIRIRSARKILPVSVDNDVIRIGFNFAMSVGHIQLQYLASGILA</sequence>
<reference evidence="1 2" key="2">
    <citation type="journal article" date="2012" name="J. Bacteriol.">
        <title>Genome Sequences of Burkholderia sp. Strains CCGE1002 and H160, Isolated from Legume Nodules in Mexico and Brazil.</title>
        <authorList>
            <person name="Ormeno-Orrillo E."/>
            <person name="Rogel M.A."/>
            <person name="Chueire L.M."/>
            <person name="Tiedje J.M."/>
            <person name="Martinez-Romero E."/>
            <person name="Hungria M."/>
        </authorList>
    </citation>
    <scope>NUCLEOTIDE SEQUENCE [LARGE SCALE GENOMIC DNA]</scope>
    <source>
        <strain evidence="1 2">CCGE1002</strain>
    </source>
</reference>
<name>D5WMA9_PARAM</name>
<evidence type="ECO:0000313" key="2">
    <source>
        <dbReference type="Proteomes" id="UP000002190"/>
    </source>
</evidence>
<organism evidence="1 2">
    <name type="scientific">Paraburkholderia atlantica</name>
    <dbReference type="NCBI Taxonomy" id="2654982"/>
    <lineage>
        <taxon>Bacteria</taxon>
        <taxon>Pseudomonadati</taxon>
        <taxon>Pseudomonadota</taxon>
        <taxon>Betaproteobacteria</taxon>
        <taxon>Burkholderiales</taxon>
        <taxon>Burkholderiaceae</taxon>
        <taxon>Paraburkholderia</taxon>
    </lineage>
</organism>
<reference evidence="2" key="1">
    <citation type="submission" date="2010-04" db="EMBL/GenBank/DDBJ databases">
        <title>Complete sequence of chromosome 3 of Burkholderia sp. CCGE1002.</title>
        <authorList>
            <consortium name="US DOE Joint Genome Institute"/>
            <person name="Lucas S."/>
            <person name="Copeland A."/>
            <person name="Lapidus A."/>
            <person name="Cheng J.-F."/>
            <person name="Bruce D."/>
            <person name="Goodwin L."/>
            <person name="Pitluck S."/>
            <person name="Chertkov O."/>
            <person name="Detter J.C."/>
            <person name="Han C."/>
            <person name="Tapia R."/>
            <person name="Land M."/>
            <person name="Hauser L."/>
            <person name="Kyrpides N."/>
            <person name="Ovchinnikova G."/>
            <person name="Martinez-Romero E."/>
            <person name="Hernandez M.A.R."/>
            <person name="Tiedje J.M."/>
            <person name="Woyke T."/>
        </authorList>
    </citation>
    <scope>NUCLEOTIDE SEQUENCE [LARGE SCALE GENOMIC DNA]</scope>
    <source>
        <strain evidence="2">CCGE1002</strain>
    </source>
</reference>
<proteinExistence type="predicted"/>
<dbReference type="Proteomes" id="UP000002190">
    <property type="component" value="Chromosome 3"/>
</dbReference>
<evidence type="ECO:0000313" key="1">
    <source>
        <dbReference type="EMBL" id="ADG20355.1"/>
    </source>
</evidence>